<evidence type="ECO:0000256" key="7">
    <source>
        <dbReference type="ARBA" id="ARBA00022840"/>
    </source>
</evidence>
<comment type="caution">
    <text evidence="13">The sequence shown here is derived from an EMBL/GenBank/DDBJ whole genome shotgun (WGS) entry which is preliminary data.</text>
</comment>
<feature type="region of interest" description="Disordered" evidence="11">
    <location>
        <begin position="338"/>
        <end position="374"/>
    </location>
</feature>
<comment type="subunit">
    <text evidence="10">Heterotrimer of RecB, RecC and RecD. All subunits contribute to DNA-binding.</text>
</comment>
<evidence type="ECO:0000256" key="8">
    <source>
        <dbReference type="ARBA" id="ARBA00023125"/>
    </source>
</evidence>
<dbReference type="InterPro" id="IPR011335">
    <property type="entry name" value="Restrct_endonuc-II-like"/>
</dbReference>
<proteinExistence type="inferred from homology"/>
<accession>A0ABU4VJQ3</accession>
<dbReference type="SUPFAM" id="SSF52540">
    <property type="entry name" value="P-loop containing nucleoside triphosphate hydrolases"/>
    <property type="match status" value="2"/>
</dbReference>
<evidence type="ECO:0000256" key="9">
    <source>
        <dbReference type="ARBA" id="ARBA00023204"/>
    </source>
</evidence>
<feature type="domain" description="RecC C-terminal" evidence="12">
    <location>
        <begin position="952"/>
        <end position="1190"/>
    </location>
</feature>
<evidence type="ECO:0000256" key="3">
    <source>
        <dbReference type="ARBA" id="ARBA00022763"/>
    </source>
</evidence>
<dbReference type="GO" id="GO:0008854">
    <property type="term" value="F:exodeoxyribonuclease V activity"/>
    <property type="evidence" value="ECO:0007669"/>
    <property type="project" value="UniProtKB-EC"/>
</dbReference>
<evidence type="ECO:0000256" key="1">
    <source>
        <dbReference type="ARBA" id="ARBA00022722"/>
    </source>
</evidence>
<evidence type="ECO:0000256" key="2">
    <source>
        <dbReference type="ARBA" id="ARBA00022741"/>
    </source>
</evidence>
<dbReference type="Pfam" id="PF04257">
    <property type="entry name" value="Exonuc_V_gamma"/>
    <property type="match status" value="1"/>
</dbReference>
<comment type="similarity">
    <text evidence="10">Belongs to the RecC family.</text>
</comment>
<evidence type="ECO:0000313" key="13">
    <source>
        <dbReference type="EMBL" id="MDX8152061.1"/>
    </source>
</evidence>
<comment type="function">
    <text evidence="10">A helicase/nuclease that prepares dsDNA breaks (DSB) for recombinational DNA repair. Binds to DSBs and unwinds DNA via a highly rapid and processive ATP-dependent bidirectional helicase activity. Unwinds dsDNA until it encounters a Chi (crossover hotspot instigator) sequence from the 3' direction. Cuts ssDNA a few nucleotides 3' to the Chi site. The properties and activities of the enzyme are changed at Chi. The Chi-altered holoenzyme produces a long 3'-ssDNA overhang and facilitates RecA-binding to the ssDNA for homologous DNA recombination and repair. Holoenzyme degrades any linearized DNA that is unable to undergo homologous recombination. In the holoenzyme this subunit recognizes the wild-type Chi sequence, and when added to isolated RecB increases its ATP-dependent helicase processivity.</text>
</comment>
<keyword evidence="5 10" id="KW-0347">Helicase</keyword>
<gene>
    <name evidence="10" type="primary">recC</name>
    <name evidence="13" type="ORF">SK069_10685</name>
</gene>
<dbReference type="Gene3D" id="3.40.50.10930">
    <property type="match status" value="1"/>
</dbReference>
<name>A0ABU4VJQ3_9ACTN</name>
<feature type="region of interest" description="Disordered" evidence="11">
    <location>
        <begin position="292"/>
        <end position="311"/>
    </location>
</feature>
<dbReference type="InterPro" id="IPR041500">
    <property type="entry name" value="RecC_C"/>
</dbReference>
<reference evidence="13 14" key="1">
    <citation type="submission" date="2023-11" db="EMBL/GenBank/DDBJ databases">
        <authorList>
            <person name="Xu M."/>
            <person name="Jiang T."/>
        </authorList>
    </citation>
    <scope>NUCLEOTIDE SEQUENCE [LARGE SCALE GENOMIC DNA]</scope>
    <source>
        <strain evidence="13 14">SD</strain>
    </source>
</reference>
<dbReference type="Gene3D" id="1.10.10.990">
    <property type="match status" value="1"/>
</dbReference>
<dbReference type="PANTHER" id="PTHR30591:SF1">
    <property type="entry name" value="RECBCD ENZYME SUBUNIT RECC"/>
    <property type="match status" value="1"/>
</dbReference>
<dbReference type="HAMAP" id="MF_01486">
    <property type="entry name" value="RecC"/>
    <property type="match status" value="1"/>
</dbReference>
<evidence type="ECO:0000256" key="6">
    <source>
        <dbReference type="ARBA" id="ARBA00022839"/>
    </source>
</evidence>
<feature type="region of interest" description="Disordered" evidence="11">
    <location>
        <begin position="678"/>
        <end position="720"/>
    </location>
</feature>
<protein>
    <recommendedName>
        <fullName evidence="10">RecBCD enzyme subunit RecC</fullName>
    </recommendedName>
    <alternativeName>
        <fullName evidence="10">Exonuclease V subunit RecC</fullName>
        <shortName evidence="10">ExoV subunit RecC</shortName>
    </alternativeName>
    <alternativeName>
        <fullName evidence="10">Helicase/nuclease RecBCD subunit RecC</fullName>
    </alternativeName>
</protein>
<evidence type="ECO:0000256" key="5">
    <source>
        <dbReference type="ARBA" id="ARBA00022806"/>
    </source>
</evidence>
<dbReference type="Gene3D" id="1.10.10.160">
    <property type="match status" value="1"/>
</dbReference>
<keyword evidence="3 10" id="KW-0227">DNA damage</keyword>
<evidence type="ECO:0000256" key="11">
    <source>
        <dbReference type="SAM" id="MobiDB-lite"/>
    </source>
</evidence>
<dbReference type="InterPro" id="IPR027417">
    <property type="entry name" value="P-loop_NTPase"/>
</dbReference>
<evidence type="ECO:0000256" key="10">
    <source>
        <dbReference type="HAMAP-Rule" id="MF_01486"/>
    </source>
</evidence>
<keyword evidence="1 10" id="KW-0540">Nuclease</keyword>
<dbReference type="SUPFAM" id="SSF52980">
    <property type="entry name" value="Restriction endonuclease-like"/>
    <property type="match status" value="1"/>
</dbReference>
<comment type="miscellaneous">
    <text evidence="10">In the RecBCD complex, RecB has a slow 3'-5' helicase, an exonuclease activity and loads RecA onto ssDNA, RecD has a fast 5'-3' helicase activity, while RecC stimulates the ATPase and processivity of the RecB helicase and contributes to recognition of the Chi site.</text>
</comment>
<organism evidence="13 14">
    <name type="scientific">Patulibacter brassicae</name>
    <dbReference type="NCBI Taxonomy" id="1705717"/>
    <lineage>
        <taxon>Bacteria</taxon>
        <taxon>Bacillati</taxon>
        <taxon>Actinomycetota</taxon>
        <taxon>Thermoleophilia</taxon>
        <taxon>Solirubrobacterales</taxon>
        <taxon>Patulibacteraceae</taxon>
        <taxon>Patulibacter</taxon>
    </lineage>
</organism>
<keyword evidence="9 10" id="KW-0234">DNA repair</keyword>
<evidence type="ECO:0000259" key="12">
    <source>
        <dbReference type="Pfam" id="PF17946"/>
    </source>
</evidence>
<keyword evidence="2 10" id="KW-0547">Nucleotide-binding</keyword>
<feature type="region of interest" description="Disordered" evidence="11">
    <location>
        <begin position="787"/>
        <end position="806"/>
    </location>
</feature>
<dbReference type="EMBL" id="JAXAVX010000004">
    <property type="protein sequence ID" value="MDX8152061.1"/>
    <property type="molecule type" value="Genomic_DNA"/>
</dbReference>
<dbReference type="InterPro" id="IPR006697">
    <property type="entry name" value="RecC"/>
</dbReference>
<dbReference type="Pfam" id="PF17946">
    <property type="entry name" value="RecC_C"/>
    <property type="match status" value="1"/>
</dbReference>
<evidence type="ECO:0000256" key="4">
    <source>
        <dbReference type="ARBA" id="ARBA00022801"/>
    </source>
</evidence>
<keyword evidence="8 10" id="KW-0238">DNA-binding</keyword>
<evidence type="ECO:0000313" key="14">
    <source>
        <dbReference type="Proteomes" id="UP001277761"/>
    </source>
</evidence>
<dbReference type="InterPro" id="IPR013986">
    <property type="entry name" value="DExx_box_DNA_helicase_dom_sf"/>
</dbReference>
<keyword evidence="4 10" id="KW-0378">Hydrolase</keyword>
<dbReference type="RefSeq" id="WP_319954216.1">
    <property type="nucleotide sequence ID" value="NZ_JAXAVX010000004.1"/>
</dbReference>
<keyword evidence="7 10" id="KW-0067">ATP-binding</keyword>
<dbReference type="Gene3D" id="3.40.50.300">
    <property type="entry name" value="P-loop containing nucleotide triphosphate hydrolases"/>
    <property type="match status" value="1"/>
</dbReference>
<keyword evidence="14" id="KW-1185">Reference proteome</keyword>
<dbReference type="Proteomes" id="UP001277761">
    <property type="component" value="Unassembled WGS sequence"/>
</dbReference>
<dbReference type="PANTHER" id="PTHR30591">
    <property type="entry name" value="RECBCD ENZYME SUBUNIT RECC"/>
    <property type="match status" value="1"/>
</dbReference>
<sequence length="1279" mass="136357">MLLLHRSHHAAALAEALAGVLAVPQADPFARDVVGVPTRGVERWLTQTLAARLGARPGRADGILAAVEFPTPRQLVDAALVATGGRARRGDPWSADRLRWPLLEVVDAHLDAPWLAILARHLRATGETSAPARAGTPAAAGAAPPHRRLLAVQHLARLFDRYALHRPAMLRAWAAGNDVDAEGEPLPDAVAWQAPLWRALRERLGVPSPAERLPEVLAALRDDPTLVDLPPRLSLFGLTRLPAAQVAVLRALAVHRDVHLLLLHPSPALWDAVAGRLAETGVVTDPASALDAGTATAPIGDTGLLRRDDPTAPLPAHPLLASWGRDVRELQLVATPADGDALHGSAPQGASRTDAGSSPADVPTAPGGAPHAQPPTVLRRLQAAIHADEAPPGVPIGRAPDARPVLDPGDRSIEVHACHGRARQVEVLRDALLHRLAADPTLEPRDIVVLCPDIEAFAPLVKATFDAGPATGFADDGAEADGLPRLRVRLADRAVRQTNPLLGTIERLLELGDERLTASQVLDLADRGPVRRRFGFDDDALSRIEGWIRESEVRWGLDRPHRARFGLGSIDVATWRRGLDRLLTGVALTEDARTLVGGPGGALPVDDVGSTDIDLAGRLAELLDRLEAIVEDLARPQTIAGWTRTIADAADALCATSDDDAWQRAELDLLLDDRVQEAASDPHPGDSAGVSDAVGPASSARHAMDGSSAPAARTVTSDASPGGHDALLTLAEVRALIAEHLQGRPTRASFRTGHLTFCTLQPMRSVPHRVICLLGLDDAAFPREAPRDGDDLVRATPHVGDHDGRSEDRQMLLDALMAADDALIVTYTGRDERTNVVRPPAVPVGELLDAIDATVRPAAADDDAGGPAPAAPRLLARAREQLVVDHPLQSFDPRNFQRGADGRPPLGFDRIALEGAQSLAGLRAGRHRLVGIGGSGDDRGLDEPLPAVPEPVIALDDLVRFFEHPSRAFLRQRLGVVLPREDEEESDELPTELDGLGGWAVGERLLQAVRSGTPGHLALEAERARGALPPAELGEHALTRIQKEAQTLSGWANELLGPPGPRSSLDVRVELPGGRRIGGTVAGLDGDVLQAVSYSRVAPKHRLAAWVRLLALTASHPDRELRAITLGRSRRGAPRRATATIARIPVLGVDPEERRAAALTALAVLVDLRDRGLREPPPLYCQTSAAYAAAAVEGLDPAVEAKPVWESGWGRFGRIEREDADREHQRLLRGAVPFGTVAAAPARADESGDGWDERHPSRLGRWALRTWSGLLAVEELEDA</sequence>
<keyword evidence="6 10" id="KW-0269">Exonuclease</keyword>
<dbReference type="Gene3D" id="1.10.486.10">
    <property type="entry name" value="PCRA, domain 4"/>
    <property type="match status" value="1"/>
</dbReference>